<gene>
    <name evidence="3" type="ORF">SAMN06265361_10318</name>
</gene>
<dbReference type="InterPro" id="IPR036291">
    <property type="entry name" value="NAD(P)-bd_dom_sf"/>
</dbReference>
<feature type="domain" description="GFO/IDH/MocA-like oxidoreductase" evidence="2">
    <location>
        <begin position="130"/>
        <end position="252"/>
    </location>
</feature>
<dbReference type="AlphaFoldDB" id="A0AA46AF15"/>
<dbReference type="GO" id="GO:0000166">
    <property type="term" value="F:nucleotide binding"/>
    <property type="evidence" value="ECO:0007669"/>
    <property type="project" value="InterPro"/>
</dbReference>
<reference evidence="3" key="1">
    <citation type="submission" date="2017-05" db="EMBL/GenBank/DDBJ databases">
        <authorList>
            <person name="Varghese N."/>
            <person name="Submissions S."/>
        </authorList>
    </citation>
    <scope>NUCLEOTIDE SEQUENCE</scope>
    <source>
        <strain evidence="3">DSM 45262</strain>
    </source>
</reference>
<evidence type="ECO:0000313" key="3">
    <source>
        <dbReference type="EMBL" id="SMP16680.1"/>
    </source>
</evidence>
<dbReference type="EMBL" id="FXTU01000003">
    <property type="protein sequence ID" value="SMP16680.1"/>
    <property type="molecule type" value="Genomic_DNA"/>
</dbReference>
<dbReference type="SUPFAM" id="SSF51735">
    <property type="entry name" value="NAD(P)-binding Rossmann-fold domains"/>
    <property type="match status" value="1"/>
</dbReference>
<evidence type="ECO:0000313" key="4">
    <source>
        <dbReference type="Proteomes" id="UP001157946"/>
    </source>
</evidence>
<dbReference type="InterPro" id="IPR055170">
    <property type="entry name" value="GFO_IDH_MocA-like_dom"/>
</dbReference>
<sequence>MKTWGFALIGCGAIAEFHLQAIRKIKGARLVAVASRDERKVRAVGEREGCKWTTDYRTLLRDKEVDIVCVTTSSGSHGAIGLEALQAGKHVVVEKPLAMSAAEADRLIQAAEANGLYLTVVSQRRFEPQHQLVKRVLDSGGIGKLLMVEVACPFYRPQAYYDSAKWRGTLAEDGGALMNQGIHSIDLTLWLAGPVKSVFGKTATQTHRMEAEDMGLAVLTFANGAFGTLLSSTSIRPGFAPTLSFYGESGTIKLEGMAITHWSVPDMPLPQLDGVRGDGAGVTNPRDIPSEYHQLQLTDFVNALAEGRSPAVAAREGRDAVRLIEAIYQSNASGKEIHLGDAT</sequence>
<dbReference type="Pfam" id="PF22725">
    <property type="entry name" value="GFO_IDH_MocA_C3"/>
    <property type="match status" value="1"/>
</dbReference>
<dbReference type="Gene3D" id="3.40.50.720">
    <property type="entry name" value="NAD(P)-binding Rossmann-like Domain"/>
    <property type="match status" value="1"/>
</dbReference>
<keyword evidence="4" id="KW-1185">Reference proteome</keyword>
<dbReference type="InterPro" id="IPR000683">
    <property type="entry name" value="Gfo/Idh/MocA-like_OxRdtase_N"/>
</dbReference>
<accession>A0AA46AF15</accession>
<evidence type="ECO:0000259" key="1">
    <source>
        <dbReference type="Pfam" id="PF01408"/>
    </source>
</evidence>
<dbReference type="PANTHER" id="PTHR43249:SF1">
    <property type="entry name" value="D-GLUCOSIDE 3-DEHYDROGENASE"/>
    <property type="match status" value="1"/>
</dbReference>
<dbReference type="Gene3D" id="3.30.360.10">
    <property type="entry name" value="Dihydrodipicolinate Reductase, domain 2"/>
    <property type="match status" value="1"/>
</dbReference>
<dbReference type="Proteomes" id="UP001157946">
    <property type="component" value="Unassembled WGS sequence"/>
</dbReference>
<name>A0AA46AF15_9BACL</name>
<feature type="domain" description="Gfo/Idh/MocA-like oxidoreductase N-terminal" evidence="1">
    <location>
        <begin position="6"/>
        <end position="120"/>
    </location>
</feature>
<protein>
    <submittedName>
        <fullName evidence="3">Predicted dehydrogenase</fullName>
    </submittedName>
</protein>
<dbReference type="Pfam" id="PF01408">
    <property type="entry name" value="GFO_IDH_MocA"/>
    <property type="match status" value="1"/>
</dbReference>
<evidence type="ECO:0000259" key="2">
    <source>
        <dbReference type="Pfam" id="PF22725"/>
    </source>
</evidence>
<organism evidence="3 4">
    <name type="scientific">Laceyella tengchongensis</name>
    <dbReference type="NCBI Taxonomy" id="574699"/>
    <lineage>
        <taxon>Bacteria</taxon>
        <taxon>Bacillati</taxon>
        <taxon>Bacillota</taxon>
        <taxon>Bacilli</taxon>
        <taxon>Bacillales</taxon>
        <taxon>Thermoactinomycetaceae</taxon>
        <taxon>Laceyella</taxon>
    </lineage>
</organism>
<proteinExistence type="predicted"/>
<dbReference type="RefSeq" id="WP_284724167.1">
    <property type="nucleotide sequence ID" value="NZ_FXTU01000003.1"/>
</dbReference>
<dbReference type="SUPFAM" id="SSF55347">
    <property type="entry name" value="Glyceraldehyde-3-phosphate dehydrogenase-like, C-terminal domain"/>
    <property type="match status" value="1"/>
</dbReference>
<comment type="caution">
    <text evidence="3">The sequence shown here is derived from an EMBL/GenBank/DDBJ whole genome shotgun (WGS) entry which is preliminary data.</text>
</comment>
<dbReference type="PANTHER" id="PTHR43249">
    <property type="entry name" value="UDP-N-ACETYL-2-AMINO-2-DEOXY-D-GLUCURONATE OXIDASE"/>
    <property type="match status" value="1"/>
</dbReference>
<dbReference type="InterPro" id="IPR052515">
    <property type="entry name" value="Gfo/Idh/MocA_Oxidoreductase"/>
</dbReference>